<dbReference type="GO" id="GO:0005524">
    <property type="term" value="F:ATP binding"/>
    <property type="evidence" value="ECO:0007669"/>
    <property type="project" value="UniProtKB-KW"/>
</dbReference>
<keyword evidence="3" id="KW-1185">Reference proteome</keyword>
<reference evidence="2 3" key="1">
    <citation type="submission" date="2024-03" db="EMBL/GenBank/DDBJ databases">
        <authorList>
            <person name="Plomp N."/>
            <person name="Harmsen H.J."/>
        </authorList>
    </citation>
    <scope>NUCLEOTIDE SEQUENCE [LARGE SCALE GENOMIC DNA]</scope>
    <source>
        <strain evidence="2 3">HTF-76H</strain>
    </source>
</reference>
<evidence type="ECO:0000259" key="1">
    <source>
        <dbReference type="SMART" id="SM00382"/>
    </source>
</evidence>
<evidence type="ECO:0000313" key="2">
    <source>
        <dbReference type="EMBL" id="MEJ3690890.1"/>
    </source>
</evidence>
<keyword evidence="2" id="KW-0067">ATP-binding</keyword>
<dbReference type="NCBIfam" id="NF005992">
    <property type="entry name" value="PRK08116.1"/>
    <property type="match status" value="1"/>
</dbReference>
<dbReference type="InterPro" id="IPR003593">
    <property type="entry name" value="AAA+_ATPase"/>
</dbReference>
<dbReference type="PANTHER" id="PTHR30050:SF4">
    <property type="entry name" value="ATP-BINDING PROTEIN RV3427C IN INSERTION SEQUENCE-RELATED"/>
    <property type="match status" value="1"/>
</dbReference>
<dbReference type="InterPro" id="IPR027417">
    <property type="entry name" value="P-loop_NTPase"/>
</dbReference>
<name>A0AB35XYL7_9FIRM</name>
<proteinExistence type="predicted"/>
<dbReference type="EMBL" id="JBBFKC010000005">
    <property type="protein sequence ID" value="MEJ3690890.1"/>
    <property type="molecule type" value="Genomic_DNA"/>
</dbReference>
<dbReference type="CDD" id="cd00009">
    <property type="entry name" value="AAA"/>
    <property type="match status" value="1"/>
</dbReference>
<keyword evidence="2" id="KW-0547">Nucleotide-binding</keyword>
<accession>A0AB35XYL7</accession>
<protein>
    <submittedName>
        <fullName evidence="2">ATP-binding protein</fullName>
    </submittedName>
</protein>
<feature type="domain" description="AAA+ ATPase" evidence="1">
    <location>
        <begin position="122"/>
        <end position="246"/>
    </location>
</feature>
<dbReference type="AlphaFoldDB" id="A0AB35XYL7"/>
<organism evidence="2 3">
    <name type="scientific">Faecalibacterium taiwanense</name>
    <dbReference type="NCBI Taxonomy" id="3030638"/>
    <lineage>
        <taxon>Bacteria</taxon>
        <taxon>Bacillati</taxon>
        <taxon>Bacillota</taxon>
        <taxon>Clostridia</taxon>
        <taxon>Eubacteriales</taxon>
        <taxon>Oscillospiraceae</taxon>
        <taxon>Faecalibacterium</taxon>
    </lineage>
</organism>
<dbReference type="InterPro" id="IPR002611">
    <property type="entry name" value="IstB_ATP-bd"/>
</dbReference>
<sequence>MLDEILESATAVTSDSEDYRGEDGLLYCGKCHTPREAYFPKGITLLGKNRHPIECVCRRMERERQEAFFIEQKHLGLVQRLKAAGFLDLSMQDWKFENDAGCNPQMKLARQYVEYWTEMQKKNTGLLIWGGVGTGKSFFAGCIANALMEREVPVCMTNFARILNELNNSFSGRNEVVERLCRYPLLIIDDFGMERDTNYALEQVYNIIDSRYRSKRPLIITTNLTLDEIRHPQDVAHARIYDRVLEMCVPVSCFGTSIRKDTAQEKLNNLKSLIG</sequence>
<comment type="caution">
    <text evidence="2">The sequence shown here is derived from an EMBL/GenBank/DDBJ whole genome shotgun (WGS) entry which is preliminary data.</text>
</comment>
<gene>
    <name evidence="2" type="ORF">WF787_06570</name>
</gene>
<dbReference type="RefSeq" id="WP_308795940.1">
    <property type="nucleotide sequence ID" value="NZ_JBBFKB010000012.1"/>
</dbReference>
<evidence type="ECO:0000313" key="3">
    <source>
        <dbReference type="Proteomes" id="UP001379600"/>
    </source>
</evidence>
<dbReference type="Pfam" id="PF01695">
    <property type="entry name" value="IstB_IS21"/>
    <property type="match status" value="1"/>
</dbReference>
<dbReference type="Proteomes" id="UP001379600">
    <property type="component" value="Unassembled WGS sequence"/>
</dbReference>
<dbReference type="Gene3D" id="3.40.50.300">
    <property type="entry name" value="P-loop containing nucleotide triphosphate hydrolases"/>
    <property type="match status" value="1"/>
</dbReference>
<dbReference type="SMART" id="SM00382">
    <property type="entry name" value="AAA"/>
    <property type="match status" value="1"/>
</dbReference>
<dbReference type="SUPFAM" id="SSF52540">
    <property type="entry name" value="P-loop containing nucleoside triphosphate hydrolases"/>
    <property type="match status" value="1"/>
</dbReference>
<dbReference type="PANTHER" id="PTHR30050">
    <property type="entry name" value="CHROMOSOMAL REPLICATION INITIATOR PROTEIN DNAA"/>
    <property type="match status" value="1"/>
</dbReference>
<dbReference type="GO" id="GO:0006260">
    <property type="term" value="P:DNA replication"/>
    <property type="evidence" value="ECO:0007669"/>
    <property type="project" value="TreeGrafter"/>
</dbReference>